<dbReference type="OrthoDB" id="644302at2"/>
<dbReference type="AlphaFoldDB" id="A0A420BJB6"/>
<reference evidence="1 2" key="1">
    <citation type="submission" date="2018-09" db="EMBL/GenBank/DDBJ databases">
        <title>Genomic Encyclopedia of Type Strains, Phase III (KMG-III): the genomes of soil and plant-associated and newly described type strains.</title>
        <authorList>
            <person name="Whitman W."/>
        </authorList>
    </citation>
    <scope>NUCLEOTIDE SEQUENCE [LARGE SCALE GENOMIC DNA]</scope>
    <source>
        <strain evidence="1 2">CECT 7938</strain>
    </source>
</reference>
<evidence type="ECO:0000313" key="2">
    <source>
        <dbReference type="Proteomes" id="UP000286246"/>
    </source>
</evidence>
<gene>
    <name evidence="1" type="ORF">DFQ12_1677</name>
</gene>
<evidence type="ECO:0008006" key="3">
    <source>
        <dbReference type="Google" id="ProtNLM"/>
    </source>
</evidence>
<comment type="caution">
    <text evidence="1">The sequence shown here is derived from an EMBL/GenBank/DDBJ whole genome shotgun (WGS) entry which is preliminary data.</text>
</comment>
<dbReference type="EMBL" id="RAPY01000001">
    <property type="protein sequence ID" value="RKE56808.1"/>
    <property type="molecule type" value="Genomic_DNA"/>
</dbReference>
<sequence length="589" mass="66370">MNKSIFILPLSVFFLNISCKKDIQNQTENTVNTESSAEKSNLQTFSIILSKAVSKNKPLRDFIKAEALKQKDNDFDVIYELCKNEKIADNKTFREILIENETFEGAITKVETELPTITILVPTLPNDSFTPYNWATDSQIPMVGHVNRTDVDMYLNGEKGMSLKNGQVPGFPTLVVKNNERIRMRAPGIKASSNSSLSSSQLEFVHEAYDGINNPTKPYSEAKAESISKLNASANRLTANSTTYQRSSYDPYYFESPQIHTDAYNKFLPQNGGWQRDYIYYNLDNTPNAKGGLNQTMTESIMAIKINPGALKIIQDEGDPTYNTNFAIHSSENIYSTAKMWTEGNFDIQIDIVTSDVQGGGSATSQVLSIPAIELFDVQYTTQTYGRPTSGDYTTVYTFKEVLPKYYYCNIPIKEWNLQHMGYTWKISVRENDKATTYMDSEKVSTKFATNFSIEPSTGILNKIGLKFGASAERVDEVTSTVQRTQENDFIGDALVNFGDAVLTSGNKLEDTQINSFIVDLKTKARRESATKYVNAVDINRRNRTDPPPFYSAEQNDIKATAKNVYSLSNFNKVYNNNFEIVMVPVYKY</sequence>
<organism evidence="1 2">
    <name type="scientific">Sphingobacterium detergens</name>
    <dbReference type="NCBI Taxonomy" id="1145106"/>
    <lineage>
        <taxon>Bacteria</taxon>
        <taxon>Pseudomonadati</taxon>
        <taxon>Bacteroidota</taxon>
        <taxon>Sphingobacteriia</taxon>
        <taxon>Sphingobacteriales</taxon>
        <taxon>Sphingobacteriaceae</taxon>
        <taxon>Sphingobacterium</taxon>
    </lineage>
</organism>
<name>A0A420BJB6_SPHD1</name>
<dbReference type="Proteomes" id="UP000286246">
    <property type="component" value="Unassembled WGS sequence"/>
</dbReference>
<protein>
    <recommendedName>
        <fullName evidence="3">Thiol-activated cytolysin</fullName>
    </recommendedName>
</protein>
<evidence type="ECO:0000313" key="1">
    <source>
        <dbReference type="EMBL" id="RKE56808.1"/>
    </source>
</evidence>
<keyword evidence="2" id="KW-1185">Reference proteome</keyword>
<accession>A0A420BJB6</accession>
<dbReference type="RefSeq" id="WP_120258440.1">
    <property type="nucleotide sequence ID" value="NZ_RAPY01000001.1"/>
</dbReference>
<proteinExistence type="predicted"/>